<evidence type="ECO:0000256" key="1">
    <source>
        <dbReference type="SAM" id="Phobius"/>
    </source>
</evidence>
<feature type="transmembrane region" description="Helical" evidence="1">
    <location>
        <begin position="334"/>
        <end position="356"/>
    </location>
</feature>
<dbReference type="InterPro" id="IPR007110">
    <property type="entry name" value="Ig-like_dom"/>
</dbReference>
<dbReference type="PANTHER" id="PTHR46663">
    <property type="entry name" value="DIGUANYLATE CYCLASE DGCT-RELATED"/>
    <property type="match status" value="1"/>
</dbReference>
<dbReference type="PROSITE" id="PS50835">
    <property type="entry name" value="IG_LIKE"/>
    <property type="match status" value="1"/>
</dbReference>
<keyword evidence="1" id="KW-1133">Transmembrane helix</keyword>
<proteinExistence type="predicted"/>
<dbReference type="PANTHER" id="PTHR46663:SF4">
    <property type="entry name" value="DIGUANYLATE CYCLASE DGCT-RELATED"/>
    <property type="match status" value="1"/>
</dbReference>
<feature type="transmembrane region" description="Helical" evidence="1">
    <location>
        <begin position="308"/>
        <end position="328"/>
    </location>
</feature>
<dbReference type="SUPFAM" id="SSF55073">
    <property type="entry name" value="Nucleotide cyclase"/>
    <property type="match status" value="1"/>
</dbReference>
<feature type="domain" description="Ig-like" evidence="2">
    <location>
        <begin position="56"/>
        <end position="135"/>
    </location>
</feature>
<dbReference type="Pfam" id="PF07695">
    <property type="entry name" value="7TMR-DISM_7TM"/>
    <property type="match status" value="1"/>
</dbReference>
<protein>
    <submittedName>
        <fullName evidence="4">Diguanylate cyclase</fullName>
    </submittedName>
</protein>
<dbReference type="CDD" id="cd01949">
    <property type="entry name" value="GGDEF"/>
    <property type="match status" value="1"/>
</dbReference>
<organism evidence="4 5">
    <name type="scientific">Pseudoalteromonas neustonica</name>
    <dbReference type="NCBI Taxonomy" id="1840331"/>
    <lineage>
        <taxon>Bacteria</taxon>
        <taxon>Pseudomonadati</taxon>
        <taxon>Pseudomonadota</taxon>
        <taxon>Gammaproteobacteria</taxon>
        <taxon>Alteromonadales</taxon>
        <taxon>Pseudoalteromonadaceae</taxon>
        <taxon>Pseudoalteromonas</taxon>
    </lineage>
</organism>
<evidence type="ECO:0000259" key="2">
    <source>
        <dbReference type="PROSITE" id="PS50835"/>
    </source>
</evidence>
<keyword evidence="1" id="KW-0812">Transmembrane</keyword>
<evidence type="ECO:0000313" key="4">
    <source>
        <dbReference type="EMBL" id="TVU85446.1"/>
    </source>
</evidence>
<feature type="transmembrane region" description="Helical" evidence="1">
    <location>
        <begin position="186"/>
        <end position="207"/>
    </location>
</feature>
<dbReference type="InterPro" id="IPR011623">
    <property type="entry name" value="7TMR_DISM_rcpt_extracell_dom1"/>
</dbReference>
<gene>
    <name evidence="4" type="ORF">FQP85_03730</name>
</gene>
<name>A0ABY3FH21_9GAMM</name>
<accession>A0ABY3FH21</accession>
<dbReference type="Pfam" id="PF00990">
    <property type="entry name" value="GGDEF"/>
    <property type="match status" value="1"/>
</dbReference>
<dbReference type="InterPro" id="IPR043128">
    <property type="entry name" value="Rev_trsase/Diguanyl_cyclase"/>
</dbReference>
<dbReference type="NCBIfam" id="TIGR00254">
    <property type="entry name" value="GGDEF"/>
    <property type="match status" value="1"/>
</dbReference>
<dbReference type="PROSITE" id="PS50887">
    <property type="entry name" value="GGDEF"/>
    <property type="match status" value="1"/>
</dbReference>
<sequence length="540" mass="60475">MRNTTVKIRNSFLFPSSRFLRFNGIILAFITLLLSGAAFAEDNCYLTAIANNVSTPLLQSVASDIRLVKGVNQFELVCTLSQSGVFTFTRPALKSFSWQQDGALKAPLKTNQMAILMEQGSFHAQLTVTVTNSYTPRFTWLNTQQFIERVQLYNLIFGVFYGLCATLIFYVLIIGYGIKDAIFKQYGAYLFCIASFIFLQEGQPYLFAQNQFSELIRNLYSLSIGLTVVSATWFMCAILALPQYWPKVSHLLKIAALCVLTLCLQRVALDLPAIANLTSAITGYLSLLIVMSIFILSAVQAKQGVNEAGLVFIALSCVFISMTFRILLTEYSPFIQRYGFVIAFTLESLLLAIAVAKRLQRLSYAKKQAERHANYDPLCHIHNRRGWSLKANDLLTQHAQQGGILCFLYIDLDRFKVINDSYGHDVGDKVLSKVAQLINNHMRSEDAVGRLGGDEFVAMALFTSKDKINQRVATLEQKLNALSLEHQGNTIAIYASVGQINYSEAPKNLDEVLKAGDEAMYQKKSLRKAQAKQTYTRENA</sequence>
<evidence type="ECO:0000313" key="5">
    <source>
        <dbReference type="Proteomes" id="UP000317938"/>
    </source>
</evidence>
<dbReference type="EMBL" id="VNFF01000003">
    <property type="protein sequence ID" value="TVU85446.1"/>
    <property type="molecule type" value="Genomic_DNA"/>
</dbReference>
<keyword evidence="5" id="KW-1185">Reference proteome</keyword>
<feature type="transmembrane region" description="Helical" evidence="1">
    <location>
        <begin position="152"/>
        <end position="174"/>
    </location>
</feature>
<evidence type="ECO:0000259" key="3">
    <source>
        <dbReference type="PROSITE" id="PS50887"/>
    </source>
</evidence>
<dbReference type="SMART" id="SM00267">
    <property type="entry name" value="GGDEF"/>
    <property type="match status" value="1"/>
</dbReference>
<dbReference type="InterPro" id="IPR029787">
    <property type="entry name" value="Nucleotide_cyclase"/>
</dbReference>
<dbReference type="InterPro" id="IPR000160">
    <property type="entry name" value="GGDEF_dom"/>
</dbReference>
<reference evidence="4 5" key="1">
    <citation type="submission" date="2019-07" db="EMBL/GenBank/DDBJ databases">
        <title>Diversity of Bacteria from Kongsfjorden, Arctic.</title>
        <authorList>
            <person name="Yu Y."/>
        </authorList>
    </citation>
    <scope>NUCLEOTIDE SEQUENCE [LARGE SCALE GENOMIC DNA]</scope>
    <source>
        <strain evidence="4 5">SM1927</strain>
    </source>
</reference>
<comment type="caution">
    <text evidence="4">The sequence shown here is derived from an EMBL/GenBank/DDBJ whole genome shotgun (WGS) entry which is preliminary data.</text>
</comment>
<dbReference type="Proteomes" id="UP000317938">
    <property type="component" value="Unassembled WGS sequence"/>
</dbReference>
<dbReference type="Gene3D" id="3.30.70.270">
    <property type="match status" value="1"/>
</dbReference>
<feature type="transmembrane region" description="Helical" evidence="1">
    <location>
        <begin position="274"/>
        <end position="296"/>
    </location>
</feature>
<keyword evidence="1" id="KW-0472">Membrane</keyword>
<feature type="transmembrane region" description="Helical" evidence="1">
    <location>
        <begin position="219"/>
        <end position="239"/>
    </location>
</feature>
<dbReference type="InterPro" id="IPR052163">
    <property type="entry name" value="DGC-Regulatory_Protein"/>
</dbReference>
<feature type="domain" description="GGDEF" evidence="3">
    <location>
        <begin position="403"/>
        <end position="537"/>
    </location>
</feature>